<sequence length="312" mass="32484">MSICSSSTSSLVKSLGDEDKLRSSATCMCAVFALSSSLVISTNASDPSLLLDEASLSLSLLLPLPLSAALLLWLPLSFPLSLLSLSLSLSLPLSLEVPTLPSLSLLTFPSPAVATGEPPMSILSNISASSIFKLGTASSKFSLMDLPPSDACFLELSTSNSGLSTYLPSAWSFAIFLMTLFIFFDALGYASATAFSKASRPIPFGFSESIDIKRLRTSVVLSSTLAEGALALRFIPLDILPGVAFSSLLFSSLFISKGVMTSLFASDPTGNEGMLALGCSGEGAGEVVKFPLGILFDNFTLETDLVGAIIAA</sequence>
<evidence type="ECO:0000313" key="2">
    <source>
        <dbReference type="EMBL" id="JAD85515.1"/>
    </source>
</evidence>
<protein>
    <submittedName>
        <fullName evidence="2">Uncharacterized protein</fullName>
    </submittedName>
</protein>
<name>A0A0A9DIL8_ARUDO</name>
<accession>A0A0A9DIL8</accession>
<reference evidence="2" key="2">
    <citation type="journal article" date="2015" name="Data Brief">
        <title>Shoot transcriptome of the giant reed, Arundo donax.</title>
        <authorList>
            <person name="Barrero R.A."/>
            <person name="Guerrero F.D."/>
            <person name="Moolhuijzen P."/>
            <person name="Goolsby J.A."/>
            <person name="Tidwell J."/>
            <person name="Bellgard S.E."/>
            <person name="Bellgard M.I."/>
        </authorList>
    </citation>
    <scope>NUCLEOTIDE SEQUENCE</scope>
    <source>
        <tissue evidence="2">Shoot tissue taken approximately 20 cm above the soil surface</tissue>
    </source>
</reference>
<dbReference type="AlphaFoldDB" id="A0A0A9DIL8"/>
<organism evidence="2">
    <name type="scientific">Arundo donax</name>
    <name type="common">Giant reed</name>
    <name type="synonym">Donax arundinaceus</name>
    <dbReference type="NCBI Taxonomy" id="35708"/>
    <lineage>
        <taxon>Eukaryota</taxon>
        <taxon>Viridiplantae</taxon>
        <taxon>Streptophyta</taxon>
        <taxon>Embryophyta</taxon>
        <taxon>Tracheophyta</taxon>
        <taxon>Spermatophyta</taxon>
        <taxon>Magnoliopsida</taxon>
        <taxon>Liliopsida</taxon>
        <taxon>Poales</taxon>
        <taxon>Poaceae</taxon>
        <taxon>PACMAD clade</taxon>
        <taxon>Arundinoideae</taxon>
        <taxon>Arundineae</taxon>
        <taxon>Arundo</taxon>
    </lineage>
</organism>
<reference evidence="2" key="1">
    <citation type="submission" date="2014-09" db="EMBL/GenBank/DDBJ databases">
        <authorList>
            <person name="Magalhaes I.L.F."/>
            <person name="Oliveira U."/>
            <person name="Santos F.R."/>
            <person name="Vidigal T.H.D.A."/>
            <person name="Brescovit A.D."/>
            <person name="Santos A.J."/>
        </authorList>
    </citation>
    <scope>NUCLEOTIDE SEQUENCE</scope>
    <source>
        <tissue evidence="2">Shoot tissue taken approximately 20 cm above the soil surface</tissue>
    </source>
</reference>
<feature type="transmembrane region" description="Helical" evidence="1">
    <location>
        <begin position="242"/>
        <end position="265"/>
    </location>
</feature>
<proteinExistence type="predicted"/>
<keyword evidence="1" id="KW-1133">Transmembrane helix</keyword>
<keyword evidence="1" id="KW-0472">Membrane</keyword>
<feature type="transmembrane region" description="Helical" evidence="1">
    <location>
        <begin position="170"/>
        <end position="195"/>
    </location>
</feature>
<keyword evidence="1" id="KW-0812">Transmembrane</keyword>
<dbReference type="EMBL" id="GBRH01212380">
    <property type="protein sequence ID" value="JAD85515.1"/>
    <property type="molecule type" value="Transcribed_RNA"/>
</dbReference>
<evidence type="ECO:0000256" key="1">
    <source>
        <dbReference type="SAM" id="Phobius"/>
    </source>
</evidence>